<evidence type="ECO:0000256" key="1">
    <source>
        <dbReference type="SAM" id="Coils"/>
    </source>
</evidence>
<feature type="coiled-coil region" evidence="1">
    <location>
        <begin position="4"/>
        <end position="31"/>
    </location>
</feature>
<reference evidence="2" key="1">
    <citation type="submission" date="2021-11" db="EMBL/GenBank/DDBJ databases">
        <title>Jinshanibacter sp. isolated from one year old Eriocheir sinensis.</title>
        <authorList>
            <person name="Li J.-Y."/>
            <person name="He W."/>
            <person name="Gao T.-H."/>
        </authorList>
    </citation>
    <scope>NUCLEOTIDE SEQUENCE</scope>
    <source>
        <strain evidence="2">LJY008</strain>
    </source>
</reference>
<comment type="caution">
    <text evidence="2">The sequence shown here is derived from an EMBL/GenBank/DDBJ whole genome shotgun (WGS) entry which is preliminary data.</text>
</comment>
<gene>
    <name evidence="2" type="ORF">LPW36_06035</name>
</gene>
<keyword evidence="1" id="KW-0175">Coiled coil</keyword>
<evidence type="ECO:0000313" key="2">
    <source>
        <dbReference type="EMBL" id="MCD1125574.1"/>
    </source>
</evidence>
<sequence length="168" mass="19180">MSKKKIAASELELLDAEISKALNEASTLETSNSEGTLFFLHRPNSELISQLSNIGFSYDDYIAWLSNFSEWLTKIAINFPALYQSISDDFYSEEITNKELVESKSFHAIYRLLLLSTSDELRIRTIAGLILIFKAAGNNELLEDIQFVFPNLKTKRINRNERLFSIST</sequence>
<organism evidence="2 3">
    <name type="scientific">Limnobaculum eriocheiris</name>
    <dbReference type="NCBI Taxonomy" id="2897391"/>
    <lineage>
        <taxon>Bacteria</taxon>
        <taxon>Pseudomonadati</taxon>
        <taxon>Pseudomonadota</taxon>
        <taxon>Gammaproteobacteria</taxon>
        <taxon>Enterobacterales</taxon>
        <taxon>Budviciaceae</taxon>
        <taxon>Limnobaculum</taxon>
    </lineage>
</organism>
<evidence type="ECO:0000313" key="3">
    <source>
        <dbReference type="Proteomes" id="UP001139171"/>
    </source>
</evidence>
<proteinExistence type="predicted"/>
<protein>
    <submittedName>
        <fullName evidence="2">Uncharacterized protein</fullName>
    </submittedName>
</protein>
<accession>A0A9X1MV89</accession>
<dbReference type="RefSeq" id="WP_230608618.1">
    <property type="nucleotide sequence ID" value="NZ_JAJNAG010000008.1"/>
</dbReference>
<name>A0A9X1MV89_9GAMM</name>
<keyword evidence="3" id="KW-1185">Reference proteome</keyword>
<dbReference type="EMBL" id="JAJNAG010000008">
    <property type="protein sequence ID" value="MCD1125574.1"/>
    <property type="molecule type" value="Genomic_DNA"/>
</dbReference>
<dbReference type="Proteomes" id="UP001139171">
    <property type="component" value="Unassembled WGS sequence"/>
</dbReference>
<dbReference type="AlphaFoldDB" id="A0A9X1MV89"/>